<evidence type="ECO:0000313" key="3">
    <source>
        <dbReference type="Proteomes" id="UP000030108"/>
    </source>
</evidence>
<proteinExistence type="predicted"/>
<feature type="compositionally biased region" description="Basic and acidic residues" evidence="1">
    <location>
        <begin position="522"/>
        <end position="531"/>
    </location>
</feature>
<dbReference type="Proteomes" id="UP000030108">
    <property type="component" value="Unassembled WGS sequence"/>
</dbReference>
<feature type="region of interest" description="Disordered" evidence="1">
    <location>
        <begin position="445"/>
        <end position="465"/>
    </location>
</feature>
<feature type="compositionally biased region" description="Polar residues" evidence="1">
    <location>
        <begin position="39"/>
        <end position="49"/>
    </location>
</feature>
<protein>
    <submittedName>
        <fullName evidence="2">Uncharacterized protein</fullName>
    </submittedName>
</protein>
<dbReference type="OrthoDB" id="3265311at2759"/>
<dbReference type="EMBL" id="JATN01000308">
    <property type="protein sequence ID" value="EUC66792.1"/>
    <property type="molecule type" value="Genomic_DNA"/>
</dbReference>
<dbReference type="AlphaFoldDB" id="X8JSS4"/>
<organism evidence="2 3">
    <name type="scientific">Rhizoctonia solani AG-3 Rhs1AP</name>
    <dbReference type="NCBI Taxonomy" id="1086054"/>
    <lineage>
        <taxon>Eukaryota</taxon>
        <taxon>Fungi</taxon>
        <taxon>Dikarya</taxon>
        <taxon>Basidiomycota</taxon>
        <taxon>Agaricomycotina</taxon>
        <taxon>Agaricomycetes</taxon>
        <taxon>Cantharellales</taxon>
        <taxon>Ceratobasidiaceae</taxon>
        <taxon>Rhizoctonia</taxon>
    </lineage>
</organism>
<feature type="region of interest" description="Disordered" evidence="1">
    <location>
        <begin position="39"/>
        <end position="90"/>
    </location>
</feature>
<feature type="compositionally biased region" description="Polar residues" evidence="1">
    <location>
        <begin position="496"/>
        <end position="514"/>
    </location>
</feature>
<feature type="region of interest" description="Disordered" evidence="1">
    <location>
        <begin position="188"/>
        <end position="242"/>
    </location>
</feature>
<sequence>MSSVCSSPVDMTSFLIGTNHGIRGSAECVLQDKRRVHTRYSTSLTQPTQRMMPKPRGPFRPASQYPADPYAQSQSKRPTTERSSRPHRRAPWTLDLEALEGLQEPQRSVILILGDPSPLALKPLLGIKSIASSLLIVPSTRPSLDVPQNESTPEIRLVPIDPESPQEGAARVADVMKSAEKIARQWRREMADAEQPASGTLSRPPTQRSRLSVMHSNNAQLLTPPTTPRIHPVSRLPKSRDRQSYINQQRALDMVINFLPNANAKGIIKEAILVTTIVKPSLFPLSPPKSGMFSSGVTEPPLSRVPSTVDLMGTSRWSRLFSGSRTSLVISNSNPRSQSPASLSPPAPASPARIIHILPFTYLPPPQGPFAHAHLIRKLEAFLLDFSYSPAAMKLNSNPNMPKSSERLRPFLLGRTGLNETMRIKRQEYTLGDLVLGGLLDCRPEVSSSRPVSGDSGSEHSDSEWTTGRAWLGGVADISLQTPGSSGSGIPAVASGSGTQSAPVSAPSTPQSTVAPAPPRPLRNEARDARRTISLGNTEARPNISVPAPAITINAKRDSRNSLPTPPESSDSETHTNYTEYWRSHDTPSAGTTVSLNDWEGTPGWTNKATPPTPGSPAAESSERRKSKLAESVGVETVKGKKKWWSWGRGRKISAPA</sequence>
<gene>
    <name evidence="2" type="ORF">RSOL_509150</name>
</gene>
<evidence type="ECO:0000256" key="1">
    <source>
        <dbReference type="SAM" id="MobiDB-lite"/>
    </source>
</evidence>
<feature type="compositionally biased region" description="Polar residues" evidence="1">
    <location>
        <begin position="587"/>
        <end position="596"/>
    </location>
</feature>
<reference evidence="3" key="1">
    <citation type="journal article" date="2014" name="Genome Announc.">
        <title>Draft genome sequence of the plant-pathogenic soil fungus Rhizoctonia solani anastomosis group 3 strain Rhs1AP.</title>
        <authorList>
            <person name="Cubeta M.A."/>
            <person name="Thomas E."/>
            <person name="Dean R.A."/>
            <person name="Jabaji S."/>
            <person name="Neate S.M."/>
            <person name="Tavantzis S."/>
            <person name="Toda T."/>
            <person name="Vilgalys R."/>
            <person name="Bharathan N."/>
            <person name="Fedorova-Abrams N."/>
            <person name="Pakala S.B."/>
            <person name="Pakala S.M."/>
            <person name="Zafar N."/>
            <person name="Joardar V."/>
            <person name="Losada L."/>
            <person name="Nierman W.C."/>
        </authorList>
    </citation>
    <scope>NUCLEOTIDE SEQUENCE [LARGE SCALE GENOMIC DNA]</scope>
    <source>
        <strain evidence="3">AG-3</strain>
    </source>
</reference>
<comment type="caution">
    <text evidence="2">The sequence shown here is derived from an EMBL/GenBank/DDBJ whole genome shotgun (WGS) entry which is preliminary data.</text>
</comment>
<accession>X8JSS4</accession>
<feature type="compositionally biased region" description="Polar residues" evidence="1">
    <location>
        <begin position="197"/>
        <end position="224"/>
    </location>
</feature>
<evidence type="ECO:0000313" key="2">
    <source>
        <dbReference type="EMBL" id="EUC66792.1"/>
    </source>
</evidence>
<name>X8JSS4_9AGAM</name>
<feature type="region of interest" description="Disordered" evidence="1">
    <location>
        <begin position="478"/>
        <end position="635"/>
    </location>
</feature>
<feature type="compositionally biased region" description="Low complexity" evidence="1">
    <location>
        <begin position="445"/>
        <end position="456"/>
    </location>
</feature>